<comment type="caution">
    <text evidence="2">The sequence shown here is derived from an EMBL/GenBank/DDBJ whole genome shotgun (WGS) entry which is preliminary data.</text>
</comment>
<protein>
    <submittedName>
        <fullName evidence="2">Uncharacterized protein</fullName>
    </submittedName>
</protein>
<accession>A0AA88KXN4</accession>
<feature type="coiled-coil region" evidence="1">
    <location>
        <begin position="94"/>
        <end position="122"/>
    </location>
</feature>
<sequence length="142" mass="17304">KSPTFCLHLGCNFSQPFGWLRTSKINKIECNDEHLVNMYMNRRFNGQQRYQKAFETSISNLKTFFEKQLKDPAYDSETWINRIVDDWYQIRFEIEAKEKEEKKRIEEERKIEEEEIEKEEEYSVEKEIKVKFLCLTMVVKLT</sequence>
<evidence type="ECO:0000313" key="3">
    <source>
        <dbReference type="Proteomes" id="UP001187531"/>
    </source>
</evidence>
<dbReference type="AlphaFoldDB" id="A0AA88KXN4"/>
<reference evidence="2" key="1">
    <citation type="submission" date="2023-07" db="EMBL/GenBank/DDBJ databases">
        <title>Chromosome-level genome assembly of Artemia franciscana.</title>
        <authorList>
            <person name="Jo E."/>
        </authorList>
    </citation>
    <scope>NUCLEOTIDE SEQUENCE</scope>
    <source>
        <tissue evidence="2">Whole body</tissue>
    </source>
</reference>
<feature type="non-terminal residue" evidence="2">
    <location>
        <position position="1"/>
    </location>
</feature>
<gene>
    <name evidence="2" type="ORF">QYM36_012547</name>
</gene>
<evidence type="ECO:0000313" key="2">
    <source>
        <dbReference type="EMBL" id="KAK2711403.1"/>
    </source>
</evidence>
<name>A0AA88KXN4_ARTSF</name>
<evidence type="ECO:0000256" key="1">
    <source>
        <dbReference type="SAM" id="Coils"/>
    </source>
</evidence>
<keyword evidence="3" id="KW-1185">Reference proteome</keyword>
<dbReference type="Proteomes" id="UP001187531">
    <property type="component" value="Unassembled WGS sequence"/>
</dbReference>
<organism evidence="2 3">
    <name type="scientific">Artemia franciscana</name>
    <name type="common">Brine shrimp</name>
    <name type="synonym">Artemia sanfranciscana</name>
    <dbReference type="NCBI Taxonomy" id="6661"/>
    <lineage>
        <taxon>Eukaryota</taxon>
        <taxon>Metazoa</taxon>
        <taxon>Ecdysozoa</taxon>
        <taxon>Arthropoda</taxon>
        <taxon>Crustacea</taxon>
        <taxon>Branchiopoda</taxon>
        <taxon>Anostraca</taxon>
        <taxon>Artemiidae</taxon>
        <taxon>Artemia</taxon>
    </lineage>
</organism>
<dbReference type="EMBL" id="JAVRJZ010000016">
    <property type="protein sequence ID" value="KAK2711403.1"/>
    <property type="molecule type" value="Genomic_DNA"/>
</dbReference>
<keyword evidence="1" id="KW-0175">Coiled coil</keyword>
<proteinExistence type="predicted"/>